<dbReference type="FunFam" id="3.30.420.40:FF:000050">
    <property type="entry name" value="Actin, alpha skeletal muscle"/>
    <property type="match status" value="1"/>
</dbReference>
<dbReference type="SUPFAM" id="SSF53067">
    <property type="entry name" value="Actin-like ATPase domain"/>
    <property type="match status" value="2"/>
</dbReference>
<evidence type="ECO:0000256" key="9">
    <source>
        <dbReference type="RuleBase" id="RU000487"/>
    </source>
</evidence>
<dbReference type="FunFam" id="3.30.420.40:FF:000218">
    <property type="entry name" value="actin, alpha sarcomeric/skeletal-like"/>
    <property type="match status" value="1"/>
</dbReference>
<evidence type="ECO:0000256" key="4">
    <source>
        <dbReference type="ARBA" id="ARBA00022741"/>
    </source>
</evidence>
<dbReference type="GO" id="GO:0016787">
    <property type="term" value="F:hydrolase activity"/>
    <property type="evidence" value="ECO:0007669"/>
    <property type="project" value="UniProtKB-KW"/>
</dbReference>
<name>A0A6B2L7C3_9EUKA</name>
<proteinExistence type="inferred from homology"/>
<comment type="subcellular location">
    <subcellularLocation>
        <location evidence="1">Cytoplasm</location>
        <location evidence="1">Cytoskeleton</location>
    </subcellularLocation>
</comment>
<dbReference type="FunFam" id="3.90.640.10:FF:000047">
    <property type="entry name" value="Actin, alpha skeletal muscle"/>
    <property type="match status" value="1"/>
</dbReference>
<dbReference type="PROSITE" id="PS00406">
    <property type="entry name" value="ACTINS_1"/>
    <property type="match status" value="1"/>
</dbReference>
<sequence>MDCGSGMCRLGYAGDDAPRTVFSSVVGKWAKPPRMVGYGHKRNAYIGDEAQAKRGVLRLNYPIEHGIVTNWDDMELVWQHAFKELRVPPEEHPVLLTEVPLNPTANREKMMQILFETFSVPASYVALEGILSIYASGRNTGIVLQIGEGCCTTLTITEGYTFERCTQRMDLGGRDLSEFMGRLLGERGYALTTSAEREIAREIKEKECYVALDFEEETNTAACSNALMRSYKLPDGHTLTLGSERFRCPELLFQPALVGREDFGIHELVHFAIQNSEVDKRKDFYGNVVLSGGSTMFPGLAERMQKEMARLAPATMKVKIIAPPERKYSVWIGGSILASLSTFQQMWISREEYDEAGPMIVHRKCF</sequence>
<dbReference type="InterPro" id="IPR004001">
    <property type="entry name" value="Actin_CS"/>
</dbReference>
<keyword evidence="7" id="KW-0206">Cytoskeleton</keyword>
<keyword evidence="6" id="KW-0067">ATP-binding</keyword>
<evidence type="ECO:0000256" key="3">
    <source>
        <dbReference type="ARBA" id="ARBA00022490"/>
    </source>
</evidence>
<evidence type="ECO:0000256" key="7">
    <source>
        <dbReference type="ARBA" id="ARBA00023212"/>
    </source>
</evidence>
<evidence type="ECO:0000256" key="8">
    <source>
        <dbReference type="ARBA" id="ARBA00049360"/>
    </source>
</evidence>
<dbReference type="AlphaFoldDB" id="A0A6B2L7C3"/>
<evidence type="ECO:0000256" key="6">
    <source>
        <dbReference type="ARBA" id="ARBA00022840"/>
    </source>
</evidence>
<evidence type="ECO:0008006" key="11">
    <source>
        <dbReference type="Google" id="ProtNLM"/>
    </source>
</evidence>
<comment type="similarity">
    <text evidence="2 9">Belongs to the actin family.</text>
</comment>
<dbReference type="InterPro" id="IPR004000">
    <property type="entry name" value="Actin"/>
</dbReference>
<organism evidence="10">
    <name type="scientific">Arcella intermedia</name>
    <dbReference type="NCBI Taxonomy" id="1963864"/>
    <lineage>
        <taxon>Eukaryota</taxon>
        <taxon>Amoebozoa</taxon>
        <taxon>Tubulinea</taxon>
        <taxon>Elardia</taxon>
        <taxon>Arcellinida</taxon>
        <taxon>Sphaerothecina</taxon>
        <taxon>Arcellidae</taxon>
        <taxon>Arcella</taxon>
    </lineage>
</organism>
<dbReference type="InterPro" id="IPR043129">
    <property type="entry name" value="ATPase_NBD"/>
</dbReference>
<evidence type="ECO:0000256" key="2">
    <source>
        <dbReference type="ARBA" id="ARBA00006752"/>
    </source>
</evidence>
<dbReference type="Pfam" id="PF00022">
    <property type="entry name" value="Actin"/>
    <property type="match status" value="1"/>
</dbReference>
<dbReference type="GO" id="GO:0016192">
    <property type="term" value="P:vesicle-mediated transport"/>
    <property type="evidence" value="ECO:0007669"/>
    <property type="project" value="UniProtKB-ARBA"/>
</dbReference>
<keyword evidence="4" id="KW-0547">Nucleotide-binding</keyword>
<dbReference type="GO" id="GO:0005524">
    <property type="term" value="F:ATP binding"/>
    <property type="evidence" value="ECO:0007669"/>
    <property type="project" value="UniProtKB-KW"/>
</dbReference>
<reference evidence="10" key="1">
    <citation type="journal article" date="2020" name="J. Eukaryot. Microbiol.">
        <title>De novo Sequencing, Assembly and Annotation of the Transcriptome for the Free-Living Testate Amoeba Arcella intermedia.</title>
        <authorList>
            <person name="Ribeiro G.M."/>
            <person name="Porfirio-Sousa A.L."/>
            <person name="Maurer-Alcala X.X."/>
            <person name="Katz L.A."/>
            <person name="Lahr D.J.G."/>
        </authorList>
    </citation>
    <scope>NUCLEOTIDE SEQUENCE</scope>
</reference>
<dbReference type="GO" id="GO:0005856">
    <property type="term" value="C:cytoskeleton"/>
    <property type="evidence" value="ECO:0007669"/>
    <property type="project" value="UniProtKB-SubCell"/>
</dbReference>
<dbReference type="Gene3D" id="3.90.640.10">
    <property type="entry name" value="Actin, Chain A, domain 4"/>
    <property type="match status" value="1"/>
</dbReference>
<keyword evidence="3" id="KW-0963">Cytoplasm</keyword>
<comment type="catalytic activity">
    <reaction evidence="8">
        <text>ATP + H2O = ADP + phosphate + H(+)</text>
        <dbReference type="Rhea" id="RHEA:13065"/>
        <dbReference type="ChEBI" id="CHEBI:15377"/>
        <dbReference type="ChEBI" id="CHEBI:15378"/>
        <dbReference type="ChEBI" id="CHEBI:30616"/>
        <dbReference type="ChEBI" id="CHEBI:43474"/>
        <dbReference type="ChEBI" id="CHEBI:456216"/>
    </reaction>
</comment>
<evidence type="ECO:0000256" key="5">
    <source>
        <dbReference type="ARBA" id="ARBA00022801"/>
    </source>
</evidence>
<accession>A0A6B2L7C3</accession>
<dbReference type="PRINTS" id="PR00190">
    <property type="entry name" value="ACTIN"/>
</dbReference>
<protein>
    <recommendedName>
        <fullName evidence="11">Actin</fullName>
    </recommendedName>
</protein>
<dbReference type="SMART" id="SM00268">
    <property type="entry name" value="ACTIN"/>
    <property type="match status" value="1"/>
</dbReference>
<dbReference type="PANTHER" id="PTHR11937">
    <property type="entry name" value="ACTIN"/>
    <property type="match status" value="1"/>
</dbReference>
<dbReference type="Gene3D" id="3.30.420.40">
    <property type="match status" value="2"/>
</dbReference>
<keyword evidence="5" id="KW-0378">Hydrolase</keyword>
<evidence type="ECO:0000313" key="10">
    <source>
        <dbReference type="EMBL" id="NDV32845.1"/>
    </source>
</evidence>
<dbReference type="PROSITE" id="PS00432">
    <property type="entry name" value="ACTINS_2"/>
    <property type="match status" value="1"/>
</dbReference>
<evidence type="ECO:0000256" key="1">
    <source>
        <dbReference type="ARBA" id="ARBA00004245"/>
    </source>
</evidence>
<dbReference type="FunFam" id="3.30.420.40:FF:000058">
    <property type="entry name" value="Putative actin-related protein 5"/>
    <property type="match status" value="1"/>
</dbReference>
<dbReference type="EMBL" id="GIBP01003876">
    <property type="protein sequence ID" value="NDV32845.1"/>
    <property type="molecule type" value="Transcribed_RNA"/>
</dbReference>